<gene>
    <name evidence="2" type="ORF">MVEN_02314500</name>
</gene>
<accession>A0A8H6X4A7</accession>
<keyword evidence="3" id="KW-1185">Reference proteome</keyword>
<feature type="region of interest" description="Disordered" evidence="1">
    <location>
        <begin position="25"/>
        <end position="56"/>
    </location>
</feature>
<comment type="caution">
    <text evidence="2">The sequence shown here is derived from an EMBL/GenBank/DDBJ whole genome shotgun (WGS) entry which is preliminary data.</text>
</comment>
<evidence type="ECO:0000256" key="1">
    <source>
        <dbReference type="SAM" id="MobiDB-lite"/>
    </source>
</evidence>
<feature type="compositionally biased region" description="Acidic residues" evidence="1">
    <location>
        <begin position="208"/>
        <end position="247"/>
    </location>
</feature>
<proteinExistence type="predicted"/>
<dbReference type="Proteomes" id="UP000620124">
    <property type="component" value="Unassembled WGS sequence"/>
</dbReference>
<organism evidence="2 3">
    <name type="scientific">Mycena venus</name>
    <dbReference type="NCBI Taxonomy" id="2733690"/>
    <lineage>
        <taxon>Eukaryota</taxon>
        <taxon>Fungi</taxon>
        <taxon>Dikarya</taxon>
        <taxon>Basidiomycota</taxon>
        <taxon>Agaricomycotina</taxon>
        <taxon>Agaricomycetes</taxon>
        <taxon>Agaricomycetidae</taxon>
        <taxon>Agaricales</taxon>
        <taxon>Marasmiineae</taxon>
        <taxon>Mycenaceae</taxon>
        <taxon>Mycena</taxon>
    </lineage>
</organism>
<dbReference type="AlphaFoldDB" id="A0A8H6X4A7"/>
<sequence>MCRPTRQLTSLSHLEPISTLPIGVSQNSKASRLTERQASHPAPQSVPDDSIPRPRNASKIPMREIFRLLGYDKAKWNALRAYVRDALLAACLHWDLEWKAQRPEKQSRAYNAIEDAFPETRRFANQWAIDRIAKQFWDNHKTYRNCVGNDSTYRGRQAAARRADHPLPDPQSLSPIPLDSVRSRSRSRDPTPGPSRPRRLARSNVINSDDDDSGSDDDDCDDDPLVCHDDDDDDDDDDVEEEEEEEDVSGKGKAKAKAPGKRAAPSQSGPTSKRRRS</sequence>
<protein>
    <submittedName>
        <fullName evidence="2">Uncharacterized protein</fullName>
    </submittedName>
</protein>
<evidence type="ECO:0000313" key="3">
    <source>
        <dbReference type="Proteomes" id="UP000620124"/>
    </source>
</evidence>
<dbReference type="EMBL" id="JACAZI010000027">
    <property type="protein sequence ID" value="KAF7334088.1"/>
    <property type="molecule type" value="Genomic_DNA"/>
</dbReference>
<dbReference type="OrthoDB" id="3051177at2759"/>
<reference evidence="2" key="1">
    <citation type="submission" date="2020-05" db="EMBL/GenBank/DDBJ databases">
        <title>Mycena genomes resolve the evolution of fungal bioluminescence.</title>
        <authorList>
            <person name="Tsai I.J."/>
        </authorList>
    </citation>
    <scope>NUCLEOTIDE SEQUENCE</scope>
    <source>
        <strain evidence="2">CCC161011</strain>
    </source>
</reference>
<name>A0A8H6X4A7_9AGAR</name>
<evidence type="ECO:0000313" key="2">
    <source>
        <dbReference type="EMBL" id="KAF7334088.1"/>
    </source>
</evidence>
<feature type="region of interest" description="Disordered" evidence="1">
    <location>
        <begin position="148"/>
        <end position="277"/>
    </location>
</feature>